<dbReference type="InterPro" id="IPR015163">
    <property type="entry name" value="Cdc6_C"/>
</dbReference>
<dbReference type="Proteomes" id="UP000053201">
    <property type="component" value="Unassembled WGS sequence"/>
</dbReference>
<dbReference type="eggNOG" id="KOG2227">
    <property type="taxonomic scope" value="Eukaryota"/>
</dbReference>
<dbReference type="InParanoid" id="A0A0L0HJU6"/>
<dbReference type="PIRSF" id="PIRSF001767">
    <property type="entry name" value="Cdc6"/>
    <property type="match status" value="1"/>
</dbReference>
<dbReference type="FunCoup" id="A0A0L0HJU6">
    <property type="interactions" value="403"/>
</dbReference>
<evidence type="ECO:0000313" key="13">
    <source>
        <dbReference type="Proteomes" id="UP000053201"/>
    </source>
</evidence>
<dbReference type="Gene3D" id="1.10.8.60">
    <property type="match status" value="1"/>
</dbReference>
<organism evidence="12 13">
    <name type="scientific">Spizellomyces punctatus (strain DAOM BR117)</name>
    <dbReference type="NCBI Taxonomy" id="645134"/>
    <lineage>
        <taxon>Eukaryota</taxon>
        <taxon>Fungi</taxon>
        <taxon>Fungi incertae sedis</taxon>
        <taxon>Chytridiomycota</taxon>
        <taxon>Chytridiomycota incertae sedis</taxon>
        <taxon>Chytridiomycetes</taxon>
        <taxon>Spizellomycetales</taxon>
        <taxon>Spizellomycetaceae</taxon>
        <taxon>Spizellomyces</taxon>
    </lineage>
</organism>
<dbReference type="GO" id="GO:0033314">
    <property type="term" value="P:mitotic DNA replication checkpoint signaling"/>
    <property type="evidence" value="ECO:0007669"/>
    <property type="project" value="TreeGrafter"/>
</dbReference>
<comment type="similarity">
    <text evidence="2 7">Belongs to the CDC6/cdc18 family.</text>
</comment>
<keyword evidence="13" id="KW-1185">Reference proteome</keyword>
<dbReference type="SMART" id="SM01074">
    <property type="entry name" value="Cdc6_C"/>
    <property type="match status" value="1"/>
</dbReference>
<dbReference type="PANTHER" id="PTHR10763:SF26">
    <property type="entry name" value="CELL DIVISION CONTROL PROTEIN 6 HOMOLOG"/>
    <property type="match status" value="1"/>
</dbReference>
<dbReference type="InterPro" id="IPR036390">
    <property type="entry name" value="WH_DNA-bd_sf"/>
</dbReference>
<dbReference type="SMART" id="SM00382">
    <property type="entry name" value="AAA"/>
    <property type="match status" value="1"/>
</dbReference>
<keyword evidence="6" id="KW-0131">Cell cycle</keyword>
<reference evidence="12 13" key="1">
    <citation type="submission" date="2009-08" db="EMBL/GenBank/DDBJ databases">
        <title>The Genome Sequence of Spizellomyces punctatus strain DAOM BR117.</title>
        <authorList>
            <consortium name="The Broad Institute Genome Sequencing Platform"/>
            <person name="Russ C."/>
            <person name="Cuomo C."/>
            <person name="Shea T."/>
            <person name="Young S.K."/>
            <person name="Zeng Q."/>
            <person name="Koehrsen M."/>
            <person name="Haas B."/>
            <person name="Borodovsky M."/>
            <person name="Guigo R."/>
            <person name="Alvarado L."/>
            <person name="Berlin A."/>
            <person name="Bochicchio J."/>
            <person name="Borenstein D."/>
            <person name="Chapman S."/>
            <person name="Chen Z."/>
            <person name="Engels R."/>
            <person name="Freedman E."/>
            <person name="Gellesch M."/>
            <person name="Goldberg J."/>
            <person name="Griggs A."/>
            <person name="Gujja S."/>
            <person name="Heiman D."/>
            <person name="Hepburn T."/>
            <person name="Howarth C."/>
            <person name="Jen D."/>
            <person name="Larson L."/>
            <person name="Lewis B."/>
            <person name="Mehta T."/>
            <person name="Park D."/>
            <person name="Pearson M."/>
            <person name="Roberts A."/>
            <person name="Saif S."/>
            <person name="Shenoy N."/>
            <person name="Sisk P."/>
            <person name="Stolte C."/>
            <person name="Sykes S."/>
            <person name="Thomson T."/>
            <person name="Walk T."/>
            <person name="White J."/>
            <person name="Yandava C."/>
            <person name="Burger G."/>
            <person name="Gray M.W."/>
            <person name="Holland P.W.H."/>
            <person name="King N."/>
            <person name="Lang F.B.F."/>
            <person name="Roger A.J."/>
            <person name="Ruiz-Trillo I."/>
            <person name="Lander E."/>
            <person name="Nusbaum C."/>
        </authorList>
    </citation>
    <scope>NUCLEOTIDE SEQUENCE [LARGE SCALE GENOMIC DNA]</scope>
    <source>
        <strain evidence="12 13">DAOM BR117</strain>
    </source>
</reference>
<evidence type="ECO:0000256" key="5">
    <source>
        <dbReference type="ARBA" id="ARBA00023242"/>
    </source>
</evidence>
<evidence type="ECO:0000259" key="11">
    <source>
        <dbReference type="SMART" id="SM01074"/>
    </source>
</evidence>
<protein>
    <recommendedName>
        <fullName evidence="7">Cell division control protein</fullName>
    </recommendedName>
</protein>
<name>A0A0L0HJU6_SPIPD</name>
<dbReference type="CDD" id="cd00009">
    <property type="entry name" value="AAA"/>
    <property type="match status" value="1"/>
</dbReference>
<dbReference type="OrthoDB" id="1926878at2759"/>
<keyword evidence="5" id="KW-0539">Nucleus</keyword>
<dbReference type="Pfam" id="PF09079">
    <property type="entry name" value="WHD_Cdc6"/>
    <property type="match status" value="1"/>
</dbReference>
<dbReference type="Gene3D" id="3.40.50.300">
    <property type="entry name" value="P-loop containing nucleotide triphosphate hydrolases"/>
    <property type="match status" value="1"/>
</dbReference>
<dbReference type="InterPro" id="IPR036388">
    <property type="entry name" value="WH-like_DNA-bd_sf"/>
</dbReference>
<dbReference type="Pfam" id="PF22606">
    <property type="entry name" value="Cdc6-ORC-like_ATPase_lid"/>
    <property type="match status" value="1"/>
</dbReference>
<keyword evidence="3" id="KW-0132">Cell division</keyword>
<feature type="coiled-coil region" evidence="8">
    <location>
        <begin position="183"/>
        <end position="210"/>
    </location>
</feature>
<dbReference type="InterPro" id="IPR016314">
    <property type="entry name" value="Cdc6/18"/>
</dbReference>
<comment type="subcellular location">
    <subcellularLocation>
        <location evidence="1">Nucleus</location>
    </subcellularLocation>
</comment>
<evidence type="ECO:0000256" key="3">
    <source>
        <dbReference type="ARBA" id="ARBA00022618"/>
    </source>
</evidence>
<feature type="compositionally biased region" description="Basic residues" evidence="9">
    <location>
        <begin position="1"/>
        <end position="10"/>
    </location>
</feature>
<dbReference type="FunFam" id="3.40.50.300:FF:000547">
    <property type="entry name" value="Cell division control protein"/>
    <property type="match status" value="1"/>
</dbReference>
<evidence type="ECO:0000259" key="10">
    <source>
        <dbReference type="SMART" id="SM00382"/>
    </source>
</evidence>
<dbReference type="InterPro" id="IPR027417">
    <property type="entry name" value="P-loop_NTPase"/>
</dbReference>
<feature type="region of interest" description="Disordered" evidence="9">
    <location>
        <begin position="1"/>
        <end position="126"/>
    </location>
</feature>
<feature type="region of interest" description="Disordered" evidence="9">
    <location>
        <begin position="414"/>
        <end position="434"/>
    </location>
</feature>
<evidence type="ECO:0000256" key="8">
    <source>
        <dbReference type="SAM" id="Coils"/>
    </source>
</evidence>
<accession>A0A0L0HJU6</accession>
<dbReference type="EMBL" id="KQ257454">
    <property type="protein sequence ID" value="KND01736.1"/>
    <property type="molecule type" value="Genomic_DNA"/>
</dbReference>
<dbReference type="Pfam" id="PF13401">
    <property type="entry name" value="AAA_22"/>
    <property type="match status" value="1"/>
</dbReference>
<dbReference type="RefSeq" id="XP_016609775.1">
    <property type="nucleotide sequence ID" value="XM_016751792.1"/>
</dbReference>
<dbReference type="STRING" id="645134.A0A0L0HJU6"/>
<dbReference type="GeneID" id="27687040"/>
<dbReference type="SUPFAM" id="SSF46785">
    <property type="entry name" value="Winged helix' DNA-binding domain"/>
    <property type="match status" value="1"/>
</dbReference>
<feature type="domain" description="AAA+ ATPase" evidence="10">
    <location>
        <begin position="168"/>
        <end position="316"/>
    </location>
</feature>
<dbReference type="SUPFAM" id="SSF52540">
    <property type="entry name" value="P-loop containing nucleoside triphosphate hydrolases"/>
    <property type="match status" value="1"/>
</dbReference>
<evidence type="ECO:0000256" key="1">
    <source>
        <dbReference type="ARBA" id="ARBA00004123"/>
    </source>
</evidence>
<dbReference type="AlphaFoldDB" id="A0A0L0HJU6"/>
<dbReference type="InterPro" id="IPR054425">
    <property type="entry name" value="Cdc6_ORC1-like_ATPase_lid"/>
</dbReference>
<evidence type="ECO:0000256" key="4">
    <source>
        <dbReference type="ARBA" id="ARBA00022705"/>
    </source>
</evidence>
<dbReference type="GO" id="GO:0016887">
    <property type="term" value="F:ATP hydrolysis activity"/>
    <property type="evidence" value="ECO:0007669"/>
    <property type="project" value="InterPro"/>
</dbReference>
<keyword evidence="4" id="KW-0235">DNA replication</keyword>
<dbReference type="PANTHER" id="PTHR10763">
    <property type="entry name" value="CELL DIVISION CONTROL PROTEIN 6-RELATED"/>
    <property type="match status" value="1"/>
</dbReference>
<gene>
    <name evidence="12" type="ORF">SPPG_03529</name>
</gene>
<dbReference type="GO" id="GO:0005634">
    <property type="term" value="C:nucleus"/>
    <property type="evidence" value="ECO:0007669"/>
    <property type="project" value="UniProtKB-SubCell"/>
</dbReference>
<proteinExistence type="inferred from homology"/>
<keyword evidence="8" id="KW-0175">Coiled coil</keyword>
<evidence type="ECO:0000256" key="9">
    <source>
        <dbReference type="SAM" id="MobiDB-lite"/>
    </source>
</evidence>
<dbReference type="InterPro" id="IPR049945">
    <property type="entry name" value="AAA_22"/>
</dbReference>
<sequence length="602" mass="66238">MVTPTRKRSRNAIEAEEENLCEAGTPKRTLRSRTALGSASGNVEIVIPPSPKPGRKPLSRTAPSTPSRTGKKEVLNQNAIAESRSNKASTPSKSARSTPLKQLSPQTPSSRWSKRPNCTPGTPRTPTMVYQDAKALFRRCNTPSRLVGRETERRTIQTFWEDHVIKGNPGSLYISGCPGTGKTALLEEIVNRMEERVDEARHALRIVKLNCMSVKDPKMIYPKLLAEIRGEQTKAKDAVKFLESIFIPEASKGSSRTFFVVIMDEIDSLITKDQEILYKLFEWPALPGSRLVLIGIANALDLTERFLPRLKAKNCQPQLLNFNPYEIKDITEIIKQRLKCLEDVDDETLRENMPSPFKSAISAAKGNAPLMHPMAIELCARKMAGTGDLRKALDVCRHAIELVEAETRRKVLADSLPTAAPPSPSPRRAPGAGSMLLPNSGIGLSSPIDSLDALPKVTVKHILSATNMVFGSPNVNRVKSLSLQLKMVLCTLAVMARQKKGDMSLIKLHETYVQLCKNRRTQLIPVTKTELQDLVTNLETAGLITMVTKRGGGKRDGFGGTLGEKRTSQNVELCVRPEEIESAVADLPILVNLLRLDGAAKV</sequence>
<evidence type="ECO:0000313" key="12">
    <source>
        <dbReference type="EMBL" id="KND01736.1"/>
    </source>
</evidence>
<dbReference type="GO" id="GO:0051301">
    <property type="term" value="P:cell division"/>
    <property type="evidence" value="ECO:0007669"/>
    <property type="project" value="UniProtKB-UniRule"/>
</dbReference>
<dbReference type="InterPro" id="IPR050311">
    <property type="entry name" value="ORC1/CDC6"/>
</dbReference>
<dbReference type="GO" id="GO:0003688">
    <property type="term" value="F:DNA replication origin binding"/>
    <property type="evidence" value="ECO:0007669"/>
    <property type="project" value="TreeGrafter"/>
</dbReference>
<evidence type="ECO:0000256" key="2">
    <source>
        <dbReference type="ARBA" id="ARBA00006184"/>
    </source>
</evidence>
<dbReference type="VEuPathDB" id="FungiDB:SPPG_03529"/>
<dbReference type="OMA" id="LFEWSLH"/>
<dbReference type="InterPro" id="IPR003593">
    <property type="entry name" value="AAA+_ATPase"/>
</dbReference>
<evidence type="ECO:0000256" key="7">
    <source>
        <dbReference type="PIRNR" id="PIRNR001767"/>
    </source>
</evidence>
<feature type="domain" description="Cdc6 C-terminal" evidence="11">
    <location>
        <begin position="489"/>
        <end position="584"/>
    </location>
</feature>
<evidence type="ECO:0000256" key="6">
    <source>
        <dbReference type="ARBA" id="ARBA00023306"/>
    </source>
</evidence>
<dbReference type="Gene3D" id="1.10.10.10">
    <property type="entry name" value="Winged helix-like DNA-binding domain superfamily/Winged helix DNA-binding domain"/>
    <property type="match status" value="1"/>
</dbReference>
<feature type="compositionally biased region" description="Polar residues" evidence="9">
    <location>
        <begin position="86"/>
        <end position="111"/>
    </location>
</feature>
<dbReference type="GO" id="GO:0006270">
    <property type="term" value="P:DNA replication initiation"/>
    <property type="evidence" value="ECO:0007669"/>
    <property type="project" value="UniProtKB-UniRule"/>
</dbReference>